<evidence type="ECO:0008006" key="3">
    <source>
        <dbReference type="Google" id="ProtNLM"/>
    </source>
</evidence>
<keyword evidence="2" id="KW-1185">Reference proteome</keyword>
<comment type="caution">
    <text evidence="1">The sequence shown here is derived from an EMBL/GenBank/DDBJ whole genome shotgun (WGS) entry which is preliminary data.</text>
</comment>
<evidence type="ECO:0000313" key="2">
    <source>
        <dbReference type="Proteomes" id="UP001238540"/>
    </source>
</evidence>
<dbReference type="EMBL" id="JAUFQC010000027">
    <property type="protein sequence ID" value="MDN3612545.1"/>
    <property type="molecule type" value="Genomic_DNA"/>
</dbReference>
<protein>
    <recommendedName>
        <fullName evidence="3">Gas vesicle protein</fullName>
    </recommendedName>
</protein>
<sequence length="122" mass="13762">MITIEHNESLFKSMVSYTNKDNSSIGVTVFIGDRILTGELISEQHYFQLVNEHLSDSTENLSFNCSFLVDKMSTHESHYFHMKDAVFIDGYGQSMPTAGCLWRGRVSSVQAVSIGAWLLPKH</sequence>
<proteinExistence type="predicted"/>
<organism evidence="1 2">
    <name type="scientific">Vibrio ostreicida</name>
    <dbReference type="NCBI Taxonomy" id="526588"/>
    <lineage>
        <taxon>Bacteria</taxon>
        <taxon>Pseudomonadati</taxon>
        <taxon>Pseudomonadota</taxon>
        <taxon>Gammaproteobacteria</taxon>
        <taxon>Vibrionales</taxon>
        <taxon>Vibrionaceae</taxon>
        <taxon>Vibrio</taxon>
    </lineage>
</organism>
<gene>
    <name evidence="1" type="ORF">QWZ16_23380</name>
</gene>
<dbReference type="RefSeq" id="WP_143678227.1">
    <property type="nucleotide sequence ID" value="NZ_JABEYA020000006.1"/>
</dbReference>
<accession>A0ABT8C2V0</accession>
<reference evidence="2" key="1">
    <citation type="journal article" date="2019" name="Int. J. Syst. Evol. Microbiol.">
        <title>The Global Catalogue of Microorganisms (GCM) 10K type strain sequencing project: providing services to taxonomists for standard genome sequencing and annotation.</title>
        <authorList>
            <consortium name="The Broad Institute Genomics Platform"/>
            <consortium name="The Broad Institute Genome Sequencing Center for Infectious Disease"/>
            <person name="Wu L."/>
            <person name="Ma J."/>
        </authorList>
    </citation>
    <scope>NUCLEOTIDE SEQUENCE [LARGE SCALE GENOMIC DNA]</scope>
    <source>
        <strain evidence="2">CECT 7398</strain>
    </source>
</reference>
<evidence type="ECO:0000313" key="1">
    <source>
        <dbReference type="EMBL" id="MDN3612545.1"/>
    </source>
</evidence>
<dbReference type="Proteomes" id="UP001238540">
    <property type="component" value="Unassembled WGS sequence"/>
</dbReference>
<name>A0ABT8C2V0_9VIBR</name>